<gene>
    <name evidence="2" type="ORF">RXV79_21305</name>
</gene>
<reference evidence="2 3" key="1">
    <citation type="submission" date="2023-10" db="EMBL/GenBank/DDBJ databases">
        <title>Bacteria for the degradation of biodegradable plastic PBAT(Polybutylene adipate terephthalate).</title>
        <authorList>
            <person name="Weon H.-Y."/>
            <person name="Yeon J."/>
        </authorList>
    </citation>
    <scope>NUCLEOTIDE SEQUENCE [LARGE SCALE GENOMIC DNA]</scope>
    <source>
        <strain evidence="2 3">SBD 7-3</strain>
    </source>
</reference>
<dbReference type="RefSeq" id="WP_316700104.1">
    <property type="nucleotide sequence ID" value="NZ_CP136336.1"/>
</dbReference>
<feature type="transmembrane region" description="Helical" evidence="1">
    <location>
        <begin position="84"/>
        <end position="104"/>
    </location>
</feature>
<name>A0ABZ0CX39_9BURK</name>
<sequence length="138" mass="14694">MNWIATHPWAYPALETLHLVGVALLLGNLVLFEMRVWGAQPSLPVRPLAKLALGVALAGFALAAVTGTVMLASQWAELQANRALWLKAGLLVAAGANAAAFHLRGGLDKIDRVARLQTALSMGLWLLVVACGRFIAYV</sequence>
<proteinExistence type="predicted"/>
<accession>A0ABZ0CX39</accession>
<protein>
    <recommendedName>
        <fullName evidence="4">DUF2214 domain-containing protein</fullName>
    </recommendedName>
</protein>
<dbReference type="EMBL" id="CP136336">
    <property type="protein sequence ID" value="WOB07438.1"/>
    <property type="molecule type" value="Genomic_DNA"/>
</dbReference>
<feature type="transmembrane region" description="Helical" evidence="1">
    <location>
        <begin position="116"/>
        <end position="136"/>
    </location>
</feature>
<feature type="transmembrane region" description="Helical" evidence="1">
    <location>
        <begin position="51"/>
        <end position="72"/>
    </location>
</feature>
<keyword evidence="1" id="KW-0812">Transmembrane</keyword>
<organism evidence="2 3">
    <name type="scientific">Piscinibacter gummiphilus</name>
    <dbReference type="NCBI Taxonomy" id="946333"/>
    <lineage>
        <taxon>Bacteria</taxon>
        <taxon>Pseudomonadati</taxon>
        <taxon>Pseudomonadota</taxon>
        <taxon>Betaproteobacteria</taxon>
        <taxon>Burkholderiales</taxon>
        <taxon>Sphaerotilaceae</taxon>
        <taxon>Piscinibacter</taxon>
    </lineage>
</organism>
<feature type="transmembrane region" description="Helical" evidence="1">
    <location>
        <begin position="12"/>
        <end position="31"/>
    </location>
</feature>
<dbReference type="Proteomes" id="UP001303946">
    <property type="component" value="Chromosome"/>
</dbReference>
<evidence type="ECO:0000313" key="3">
    <source>
        <dbReference type="Proteomes" id="UP001303946"/>
    </source>
</evidence>
<evidence type="ECO:0000313" key="2">
    <source>
        <dbReference type="EMBL" id="WOB07438.1"/>
    </source>
</evidence>
<keyword evidence="1" id="KW-1133">Transmembrane helix</keyword>
<keyword evidence="1" id="KW-0472">Membrane</keyword>
<evidence type="ECO:0008006" key="4">
    <source>
        <dbReference type="Google" id="ProtNLM"/>
    </source>
</evidence>
<evidence type="ECO:0000256" key="1">
    <source>
        <dbReference type="SAM" id="Phobius"/>
    </source>
</evidence>
<keyword evidence="3" id="KW-1185">Reference proteome</keyword>